<organism evidence="1 2">
    <name type="scientific">Linnemannia exigua</name>
    <dbReference type="NCBI Taxonomy" id="604196"/>
    <lineage>
        <taxon>Eukaryota</taxon>
        <taxon>Fungi</taxon>
        <taxon>Fungi incertae sedis</taxon>
        <taxon>Mucoromycota</taxon>
        <taxon>Mortierellomycotina</taxon>
        <taxon>Mortierellomycetes</taxon>
        <taxon>Mortierellales</taxon>
        <taxon>Mortierellaceae</taxon>
        <taxon>Linnemannia</taxon>
    </lineage>
</organism>
<accession>A0AAD4D5V9</accession>
<sequence length="112" mass="12896">MAITNKIDFIIDEEFIITGRGIWNLLNHTFNLPARQPLSYPFNHEWLISLRPHTSNHLHTIVEIIQARETAAATAGNDYGLIGTFIWVTGARREVIEERGDLLFQPRVMKIE</sequence>
<evidence type="ECO:0000313" key="1">
    <source>
        <dbReference type="EMBL" id="KAG0268364.1"/>
    </source>
</evidence>
<comment type="caution">
    <text evidence="1">The sequence shown here is derived from an EMBL/GenBank/DDBJ whole genome shotgun (WGS) entry which is preliminary data.</text>
</comment>
<dbReference type="AlphaFoldDB" id="A0AAD4D5V9"/>
<protein>
    <submittedName>
        <fullName evidence="1">Uncharacterized protein</fullName>
    </submittedName>
</protein>
<dbReference type="EMBL" id="JAAAIL010001530">
    <property type="protein sequence ID" value="KAG0268364.1"/>
    <property type="molecule type" value="Genomic_DNA"/>
</dbReference>
<name>A0AAD4D5V9_9FUNG</name>
<gene>
    <name evidence="1" type="ORF">BGZ95_002492</name>
</gene>
<reference evidence="1" key="1">
    <citation type="journal article" date="2020" name="Fungal Divers.">
        <title>Resolving the Mortierellaceae phylogeny through synthesis of multi-gene phylogenetics and phylogenomics.</title>
        <authorList>
            <person name="Vandepol N."/>
            <person name="Liber J."/>
            <person name="Desiro A."/>
            <person name="Na H."/>
            <person name="Kennedy M."/>
            <person name="Barry K."/>
            <person name="Grigoriev I.V."/>
            <person name="Miller A.N."/>
            <person name="O'Donnell K."/>
            <person name="Stajich J.E."/>
            <person name="Bonito G."/>
        </authorList>
    </citation>
    <scope>NUCLEOTIDE SEQUENCE</scope>
    <source>
        <strain evidence="1">NRRL 28262</strain>
    </source>
</reference>
<proteinExistence type="predicted"/>
<keyword evidence="2" id="KW-1185">Reference proteome</keyword>
<dbReference type="Proteomes" id="UP001194580">
    <property type="component" value="Unassembled WGS sequence"/>
</dbReference>
<evidence type="ECO:0000313" key="2">
    <source>
        <dbReference type="Proteomes" id="UP001194580"/>
    </source>
</evidence>